<proteinExistence type="predicted"/>
<feature type="region of interest" description="Disordered" evidence="1">
    <location>
        <begin position="404"/>
        <end position="448"/>
    </location>
</feature>
<accession>A0AAV7ZLJ9</accession>
<dbReference type="AlphaFoldDB" id="A0AAV7ZLJ9"/>
<name>A0AAV7ZLJ9_9EUKA</name>
<sequence>MFIKPKGYLISQVSFHPNLQNLNNNFPTNCSLSEKVVEWVKKVLQEPDLTVEELLAYKRIFLLNILNIIVPSKVNKVLRTTVEKKQEIQNLNEYMQTLKNLEYTKMNKISPQDLIVREPKMEKRILKSLMFLKTRYEEMGNLKEFSKSTRTFYILIPKDPTENENKYKEHFQMKQNIDLNSENYLKTELINPYLVSENCDLSENSWEFENIFFMGNEKMLSILKEKRIELRDLFSGDETSDFSDDYFSTDDLSDNGWNLVGFKKEKELECVWVKNPIPSENKEFETKSKKENENKNENEKGWKKKTEKEKENENEKDIEKEKEKENEKDIEKDIEKEKEKEIEKEIEIKNKIGYGNKIKIGTKIEKEKITEKEMKIKKKSIRSLDFNQNEVNEEDNRRNIKEKIHLFSSSADPNTYDSETSDSEYEGDSKHEISEPPTPRQEFEKNNNLKDNIKLLPNEDLYESIDLYNPKNDYIKTDLEGLFKLKNRSQNSIYIVTLFFLLNKFNGWKSNNFQNSINFIKELTIKRYDQLIENAFANCEDLIKIGHAKFLIRFQIMNQEGGMLYDKDGKKMDDDDDDDELENKEPNIINNKKNKGKGQKNNEDEKNILINNGYIELTKKKIYVYKNTITRILYKIKSKNQIKLKINKIYLNKLILIFMDKKRQIKTNVQLIFNSEIERLNFLTIIISFLQKKSQYLQNGNNVKSGKYKNKKNHKGQKGNNNDDDDDDDDDDYEDNSRKKGWMAKKNIQSDLPLLKPPNKHFLKKMSSMDQIKDQSNLKQSLQSFYENSGVNYLIRVLEVPDNKSNNGKSINTSQNKNQQRVSKKSEILKNGYIEIRKAGLIVGIENSTVEKIQFKNSPLVFKFPKNRVKFNIQWNNTRSCRVVKESSITFVCQGTSERSLIMKSIYYFFRMWKKNKKNKKFWSIKK</sequence>
<feature type="compositionally biased region" description="Polar residues" evidence="1">
    <location>
        <begin position="407"/>
        <end position="418"/>
    </location>
</feature>
<protein>
    <submittedName>
        <fullName evidence="3">Protein stay-green 1 -related</fullName>
    </submittedName>
</protein>
<reference evidence="3" key="1">
    <citation type="submission" date="2022-08" db="EMBL/GenBank/DDBJ databases">
        <title>Novel sulphate-reducing endosymbionts in the free-living metamonad Anaeramoeba.</title>
        <authorList>
            <person name="Jerlstrom-Hultqvist J."/>
            <person name="Cepicka I."/>
            <person name="Gallot-Lavallee L."/>
            <person name="Salas-Leiva D."/>
            <person name="Curtis B.A."/>
            <person name="Zahonova K."/>
            <person name="Pipaliya S."/>
            <person name="Dacks J."/>
            <person name="Roger A.J."/>
        </authorList>
    </citation>
    <scope>NUCLEOTIDE SEQUENCE</scope>
    <source>
        <strain evidence="3">Busselton2</strain>
    </source>
</reference>
<dbReference type="Proteomes" id="UP001146793">
    <property type="component" value="Unassembled WGS sequence"/>
</dbReference>
<feature type="domain" description="Calponin-homology (CH)" evidence="2">
    <location>
        <begin position="30"/>
        <end position="137"/>
    </location>
</feature>
<feature type="compositionally biased region" description="Acidic residues" evidence="1">
    <location>
        <begin position="722"/>
        <end position="734"/>
    </location>
</feature>
<dbReference type="PROSITE" id="PS50021">
    <property type="entry name" value="CH"/>
    <property type="match status" value="1"/>
</dbReference>
<feature type="compositionally biased region" description="Polar residues" evidence="1">
    <location>
        <begin position="804"/>
        <end position="821"/>
    </location>
</feature>
<feature type="region of interest" description="Disordered" evidence="1">
    <location>
        <begin position="568"/>
        <end position="603"/>
    </location>
</feature>
<feature type="region of interest" description="Disordered" evidence="1">
    <location>
        <begin position="804"/>
        <end position="824"/>
    </location>
</feature>
<evidence type="ECO:0000313" key="3">
    <source>
        <dbReference type="EMBL" id="KAJ3441317.1"/>
    </source>
</evidence>
<evidence type="ECO:0000256" key="1">
    <source>
        <dbReference type="SAM" id="MobiDB-lite"/>
    </source>
</evidence>
<organism evidence="3 4">
    <name type="scientific">Anaeramoeba flamelloides</name>
    <dbReference type="NCBI Taxonomy" id="1746091"/>
    <lineage>
        <taxon>Eukaryota</taxon>
        <taxon>Metamonada</taxon>
        <taxon>Anaeramoebidae</taxon>
        <taxon>Anaeramoeba</taxon>
    </lineage>
</organism>
<evidence type="ECO:0000313" key="4">
    <source>
        <dbReference type="Proteomes" id="UP001146793"/>
    </source>
</evidence>
<dbReference type="InterPro" id="IPR001715">
    <property type="entry name" value="CH_dom"/>
</dbReference>
<dbReference type="InterPro" id="IPR036872">
    <property type="entry name" value="CH_dom_sf"/>
</dbReference>
<feature type="region of interest" description="Disordered" evidence="1">
    <location>
        <begin position="283"/>
        <end position="332"/>
    </location>
</feature>
<gene>
    <name evidence="3" type="ORF">M0812_13324</name>
</gene>
<feature type="region of interest" description="Disordered" evidence="1">
    <location>
        <begin position="700"/>
        <end position="742"/>
    </location>
</feature>
<evidence type="ECO:0000259" key="2">
    <source>
        <dbReference type="PROSITE" id="PS50021"/>
    </source>
</evidence>
<comment type="caution">
    <text evidence="3">The sequence shown here is derived from an EMBL/GenBank/DDBJ whole genome shotgun (WGS) entry which is preliminary data.</text>
</comment>
<dbReference type="EMBL" id="JANTQA010000029">
    <property type="protein sequence ID" value="KAJ3441317.1"/>
    <property type="molecule type" value="Genomic_DNA"/>
</dbReference>
<dbReference type="SUPFAM" id="SSF47576">
    <property type="entry name" value="Calponin-homology domain, CH-domain"/>
    <property type="match status" value="1"/>
</dbReference>
<feature type="compositionally biased region" description="Basic residues" evidence="1">
    <location>
        <begin position="706"/>
        <end position="717"/>
    </location>
</feature>